<dbReference type="GO" id="GO:0016746">
    <property type="term" value="F:acyltransferase activity"/>
    <property type="evidence" value="ECO:0007669"/>
    <property type="project" value="UniProtKB-KW"/>
</dbReference>
<keyword evidence="8" id="KW-0012">Acyltransferase</keyword>
<keyword evidence="5" id="KW-0732">Signal</keyword>
<evidence type="ECO:0000256" key="5">
    <source>
        <dbReference type="ARBA" id="ARBA00022729"/>
    </source>
</evidence>
<organism evidence="14 15">
    <name type="scientific">Brevifollis gellanilyticus</name>
    <dbReference type="NCBI Taxonomy" id="748831"/>
    <lineage>
        <taxon>Bacteria</taxon>
        <taxon>Pseudomonadati</taxon>
        <taxon>Verrucomicrobiota</taxon>
        <taxon>Verrucomicrobiia</taxon>
        <taxon>Verrucomicrobiales</taxon>
        <taxon>Verrucomicrobiaceae</taxon>
    </lineage>
</organism>
<evidence type="ECO:0000256" key="1">
    <source>
        <dbReference type="ARBA" id="ARBA00004162"/>
    </source>
</evidence>
<evidence type="ECO:0000256" key="11">
    <source>
        <dbReference type="ARBA" id="ARBA00023667"/>
    </source>
</evidence>
<evidence type="ECO:0000313" key="14">
    <source>
        <dbReference type="EMBL" id="GEP45269.1"/>
    </source>
</evidence>
<dbReference type="EMBL" id="BKAG01000045">
    <property type="protein sequence ID" value="GEP45269.1"/>
    <property type="molecule type" value="Genomic_DNA"/>
</dbReference>
<protein>
    <recommendedName>
        <fullName evidence="11">Glycosyl-4,4'-diaponeurosporenoate acyltransferase</fullName>
    </recommendedName>
</protein>
<evidence type="ECO:0000256" key="4">
    <source>
        <dbReference type="ARBA" id="ARBA00022692"/>
    </source>
</evidence>
<gene>
    <name evidence="14" type="ORF">BGE01nite_45600</name>
</gene>
<keyword evidence="3" id="KW-0808">Transferase</keyword>
<feature type="transmembrane region" description="Helical" evidence="13">
    <location>
        <begin position="106"/>
        <end position="124"/>
    </location>
</feature>
<dbReference type="AlphaFoldDB" id="A0A512MEV0"/>
<keyword evidence="7 13" id="KW-0472">Membrane</keyword>
<keyword evidence="2" id="KW-1003">Cell membrane</keyword>
<evidence type="ECO:0000256" key="13">
    <source>
        <dbReference type="SAM" id="Phobius"/>
    </source>
</evidence>
<dbReference type="UniPathway" id="UPA00029">
    <property type="reaction ID" value="UER00560"/>
</dbReference>
<feature type="transmembrane region" description="Helical" evidence="13">
    <location>
        <begin position="130"/>
        <end position="147"/>
    </location>
</feature>
<dbReference type="Pfam" id="PF18927">
    <property type="entry name" value="CrtO"/>
    <property type="match status" value="1"/>
</dbReference>
<evidence type="ECO:0000256" key="3">
    <source>
        <dbReference type="ARBA" id="ARBA00022679"/>
    </source>
</evidence>
<keyword evidence="4 13" id="KW-0812">Transmembrane</keyword>
<evidence type="ECO:0000256" key="7">
    <source>
        <dbReference type="ARBA" id="ARBA00023136"/>
    </source>
</evidence>
<evidence type="ECO:0000256" key="9">
    <source>
        <dbReference type="ARBA" id="ARBA00023588"/>
    </source>
</evidence>
<name>A0A512MEV0_9BACT</name>
<evidence type="ECO:0000256" key="12">
    <source>
        <dbReference type="ARBA" id="ARBA00025324"/>
    </source>
</evidence>
<evidence type="ECO:0000313" key="15">
    <source>
        <dbReference type="Proteomes" id="UP000321577"/>
    </source>
</evidence>
<sequence length="168" mass="19147">MLAMVGMIISVPDMDGHPVMFATSLTWVIGGVTGLFAQKFLLGMDPWRFRFRRWECEGRVYRWVGVNVFRWVLKHTPLGWLNPGMKMTIRRSSLEELLRQMNFAEGAHLIGGVITLGLSVGFFGTGHRSVGLAFAVITLLVHFYPLITQRWNRGRVARMVRRQASRVA</sequence>
<evidence type="ECO:0000256" key="2">
    <source>
        <dbReference type="ARBA" id="ARBA00022475"/>
    </source>
</evidence>
<comment type="subcellular location">
    <subcellularLocation>
        <location evidence="1">Cell membrane</location>
        <topology evidence="1">Single-pass membrane protein</topology>
    </subcellularLocation>
</comment>
<reference evidence="14 15" key="1">
    <citation type="submission" date="2019-07" db="EMBL/GenBank/DDBJ databases">
        <title>Whole genome shotgun sequence of Brevifollis gellanilyticus NBRC 108608.</title>
        <authorList>
            <person name="Hosoyama A."/>
            <person name="Uohara A."/>
            <person name="Ohji S."/>
            <person name="Ichikawa N."/>
        </authorList>
    </citation>
    <scope>NUCLEOTIDE SEQUENCE [LARGE SCALE GENOMIC DNA]</scope>
    <source>
        <strain evidence="14 15">NBRC 108608</strain>
    </source>
</reference>
<proteinExistence type="inferred from homology"/>
<keyword evidence="15" id="KW-1185">Reference proteome</keyword>
<comment type="pathway">
    <text evidence="9">Carotenoid biosynthesis; staphyloxanthin biosynthesis; staphyloxanthin from farnesyl diphosphate: step 5/5.</text>
</comment>
<accession>A0A512MEV0</accession>
<dbReference type="GO" id="GO:0005886">
    <property type="term" value="C:plasma membrane"/>
    <property type="evidence" value="ECO:0007669"/>
    <property type="project" value="UniProtKB-SubCell"/>
</dbReference>
<evidence type="ECO:0000256" key="10">
    <source>
        <dbReference type="ARBA" id="ARBA00023603"/>
    </source>
</evidence>
<comment type="caution">
    <text evidence="14">The sequence shown here is derived from an EMBL/GenBank/DDBJ whole genome shotgun (WGS) entry which is preliminary data.</text>
</comment>
<dbReference type="InterPro" id="IPR044021">
    <property type="entry name" value="CrtO"/>
</dbReference>
<keyword evidence="6 13" id="KW-1133">Transmembrane helix</keyword>
<dbReference type="Proteomes" id="UP000321577">
    <property type="component" value="Unassembled WGS sequence"/>
</dbReference>
<comment type="similarity">
    <text evidence="10">Belongs to the acyltransferase CrtO family.</text>
</comment>
<evidence type="ECO:0000256" key="8">
    <source>
        <dbReference type="ARBA" id="ARBA00023315"/>
    </source>
</evidence>
<comment type="function">
    <text evidence="12">Catalyzes the acylation of glycosyl-4,4'-diaponeurosporenoate, i.e. the esterification of glucose at the C6'' position with the carboxyl group of the C(15) fatty acid 12-methyltetradecanoic acid, to yield staphyloxanthin. This is the last step in the biosynthesis of this orange pigment, present in most staphylococci strains.</text>
</comment>
<evidence type="ECO:0000256" key="6">
    <source>
        <dbReference type="ARBA" id="ARBA00022989"/>
    </source>
</evidence>
<feature type="transmembrane region" description="Helical" evidence="13">
    <location>
        <begin position="20"/>
        <end position="42"/>
    </location>
</feature>